<keyword evidence="4" id="KW-0378">Hydrolase</keyword>
<dbReference type="GO" id="GO:0005730">
    <property type="term" value="C:nucleolus"/>
    <property type="evidence" value="ECO:0007669"/>
    <property type="project" value="UniProtKB-SubCell"/>
</dbReference>
<evidence type="ECO:0000256" key="2">
    <source>
        <dbReference type="ARBA" id="ARBA00022722"/>
    </source>
</evidence>
<comment type="caution">
    <text evidence="12">The sequence shown here is derived from an EMBL/GenBank/DDBJ whole genome shotgun (WGS) entry which is preliminary data.</text>
</comment>
<dbReference type="Proteomes" id="UP001050691">
    <property type="component" value="Unassembled WGS sequence"/>
</dbReference>
<dbReference type="EMBL" id="BPWL01000002">
    <property type="protein sequence ID" value="GJJ07173.1"/>
    <property type="molecule type" value="Genomic_DNA"/>
</dbReference>
<evidence type="ECO:0000256" key="8">
    <source>
        <dbReference type="PIRSR" id="PIRSR037125-1"/>
    </source>
</evidence>
<feature type="region of interest" description="Disordered" evidence="9">
    <location>
        <begin position="106"/>
        <end position="204"/>
    </location>
</feature>
<keyword evidence="3 7" id="KW-0479">Metal-binding</keyword>
<feature type="region of interest" description="Disordered" evidence="9">
    <location>
        <begin position="413"/>
        <end position="444"/>
    </location>
</feature>
<dbReference type="PANTHER" id="PTHR12814">
    <property type="entry name" value="RNA-BINDING PROTEIN NOB1"/>
    <property type="match status" value="1"/>
</dbReference>
<proteinExistence type="inferred from homology"/>
<dbReference type="Pfam" id="PF17146">
    <property type="entry name" value="PIN_6"/>
    <property type="match status" value="1"/>
</dbReference>
<dbReference type="GO" id="GO:0016787">
    <property type="term" value="F:hydrolase activity"/>
    <property type="evidence" value="ECO:0007669"/>
    <property type="project" value="UniProtKB-KW"/>
</dbReference>
<dbReference type="GO" id="GO:0030490">
    <property type="term" value="P:maturation of SSU-rRNA"/>
    <property type="evidence" value="ECO:0007669"/>
    <property type="project" value="TreeGrafter"/>
</dbReference>
<reference evidence="12" key="1">
    <citation type="submission" date="2021-10" db="EMBL/GenBank/DDBJ databases">
        <title>De novo Genome Assembly of Clathrus columnatus (Basidiomycota, Fungi) Using Illumina and Nanopore Sequence Data.</title>
        <authorList>
            <person name="Ogiso-Tanaka E."/>
            <person name="Itagaki H."/>
            <person name="Hosoya T."/>
            <person name="Hosaka K."/>
        </authorList>
    </citation>
    <scope>NUCLEOTIDE SEQUENCE</scope>
    <source>
        <strain evidence="12">MO-923</strain>
    </source>
</reference>
<dbReference type="GO" id="GO:0005737">
    <property type="term" value="C:cytoplasm"/>
    <property type="evidence" value="ECO:0007669"/>
    <property type="project" value="UniProtKB-ARBA"/>
</dbReference>
<dbReference type="CDD" id="cd09876">
    <property type="entry name" value="PIN_Nob1-like"/>
    <property type="match status" value="1"/>
</dbReference>
<feature type="binding site" evidence="8">
    <location>
        <position position="284"/>
    </location>
    <ligand>
        <name>Zn(2+)</name>
        <dbReference type="ChEBI" id="CHEBI:29105"/>
    </ligand>
</feature>
<dbReference type="PANTHER" id="PTHR12814:SF2">
    <property type="entry name" value="RNA-BINDING PROTEIN NOB1"/>
    <property type="match status" value="1"/>
</dbReference>
<evidence type="ECO:0000256" key="6">
    <source>
        <dbReference type="ARBA" id="ARBA00023242"/>
    </source>
</evidence>
<organism evidence="12 13">
    <name type="scientific">Clathrus columnatus</name>
    <dbReference type="NCBI Taxonomy" id="1419009"/>
    <lineage>
        <taxon>Eukaryota</taxon>
        <taxon>Fungi</taxon>
        <taxon>Dikarya</taxon>
        <taxon>Basidiomycota</taxon>
        <taxon>Agaricomycotina</taxon>
        <taxon>Agaricomycetes</taxon>
        <taxon>Phallomycetidae</taxon>
        <taxon>Phallales</taxon>
        <taxon>Clathraceae</taxon>
        <taxon>Clathrus</taxon>
    </lineage>
</organism>
<sequence length="444" mass="49165">MHPVHKVKILVLDSGPLLSLTPLRNLAKKYVTVPQVLNELRDKKAREYLEKLSITAGIDIEIRNPSAAALARVISIAKETGDYSVLSQADLSVLALTYALTEEARNAGGDEGDNQQSIEAGSPKFSETTSTEETQAVKENEVPTVDDLAEGLESVSIDHREEEEEEAQNIESESIGEDSSDEQTPEEQPLFEDFSSEDDGEGEWITPTNVAMHKSRELSLLPNNEITSKDGQPTTPKLQNIEVGCMTADFAMQNVLLHMDLNLIDVEGKRISQVKAWVLRCHACFTICKDSSKKFCPACGNPTLLRTSVTLTAPKTPGGELTMQIHLKKNFQWRNRGTQYSIPLPKPGSAKNGPGVNLILREDQPEWIRAEKRMQSRRLKEEKKLVSALSSGDGGVRLDWMDPDWMPEMLTVGAGGKGRTLGKDGMPPIGYGRKNPNERKRHKR</sequence>
<evidence type="ECO:0000313" key="12">
    <source>
        <dbReference type="EMBL" id="GJJ07173.1"/>
    </source>
</evidence>
<evidence type="ECO:0000256" key="1">
    <source>
        <dbReference type="ARBA" id="ARBA00005858"/>
    </source>
</evidence>
<feature type="domain" description="Nin one binding (NOB1) Zn-ribbon-like" evidence="10">
    <location>
        <begin position="271"/>
        <end position="348"/>
    </location>
</feature>
<dbReference type="AlphaFoldDB" id="A0AAV5A117"/>
<comment type="function">
    <text evidence="7">Required for the synthesis of 40S ribosome subunits. Has a role in processing 20S pre-rRNA into the mature 18S rRNA, where it is required for cleavage at the 3' end of the mature 18S rRNA (D-site). Accompanies the 20S pre-rRNA from the nucleus to the cytoplasm.</text>
</comment>
<dbReference type="PIRSF" id="PIRSF037125">
    <property type="entry name" value="D-site_20S_pre-rRNA_nuclease"/>
    <property type="match status" value="1"/>
</dbReference>
<protein>
    <recommendedName>
        <fullName evidence="7">20S-pre-rRNA D-site endonuclease NOB1</fullName>
    </recommendedName>
</protein>
<dbReference type="InterPro" id="IPR039907">
    <property type="entry name" value="NOB1"/>
</dbReference>
<name>A0AAV5A117_9AGAM</name>
<feature type="binding site" evidence="8">
    <location>
        <position position="281"/>
    </location>
    <ligand>
        <name>Zn(2+)</name>
        <dbReference type="ChEBI" id="CHEBI:29105"/>
    </ligand>
</feature>
<dbReference type="FunFam" id="3.40.50.1010:FF:000020">
    <property type="entry name" value="20S-pre-rRNA D-site endonuclease NOB1"/>
    <property type="match status" value="1"/>
</dbReference>
<feature type="compositionally biased region" description="Polar residues" evidence="9">
    <location>
        <begin position="114"/>
        <end position="134"/>
    </location>
</feature>
<keyword evidence="2" id="KW-0540">Nuclease</keyword>
<gene>
    <name evidence="12" type="ORF">Clacol_001373</name>
</gene>
<dbReference type="Gene3D" id="3.40.50.1010">
    <property type="entry name" value="5'-nuclease"/>
    <property type="match status" value="1"/>
</dbReference>
<dbReference type="InterPro" id="IPR017117">
    <property type="entry name" value="Nob1_euk"/>
</dbReference>
<dbReference type="Pfam" id="PF08772">
    <property type="entry name" value="Zn_ribbon_NOB1"/>
    <property type="match status" value="1"/>
</dbReference>
<dbReference type="GO" id="GO:0004521">
    <property type="term" value="F:RNA endonuclease activity"/>
    <property type="evidence" value="ECO:0007669"/>
    <property type="project" value="UniProtKB-UniRule"/>
</dbReference>
<evidence type="ECO:0000256" key="9">
    <source>
        <dbReference type="SAM" id="MobiDB-lite"/>
    </source>
</evidence>
<keyword evidence="13" id="KW-1185">Reference proteome</keyword>
<dbReference type="InterPro" id="IPR033411">
    <property type="entry name" value="Ribonuclease_PIN"/>
</dbReference>
<dbReference type="GO" id="GO:0046872">
    <property type="term" value="F:metal ion binding"/>
    <property type="evidence" value="ECO:0007669"/>
    <property type="project" value="UniProtKB-UniRule"/>
</dbReference>
<dbReference type="SUPFAM" id="SSF144206">
    <property type="entry name" value="NOB1 zinc finger-like"/>
    <property type="match status" value="1"/>
</dbReference>
<evidence type="ECO:0000256" key="5">
    <source>
        <dbReference type="ARBA" id="ARBA00022833"/>
    </source>
</evidence>
<feature type="domain" description="Ribonuclease PIN" evidence="11">
    <location>
        <begin position="10"/>
        <end position="100"/>
    </location>
</feature>
<feature type="compositionally biased region" description="Acidic residues" evidence="9">
    <location>
        <begin position="161"/>
        <end position="185"/>
    </location>
</feature>
<feature type="binding site" evidence="8">
    <location>
        <position position="296"/>
    </location>
    <ligand>
        <name>Zn(2+)</name>
        <dbReference type="ChEBI" id="CHEBI:29105"/>
    </ligand>
</feature>
<keyword evidence="5 7" id="KW-0862">Zinc</keyword>
<evidence type="ECO:0000259" key="10">
    <source>
        <dbReference type="Pfam" id="PF08772"/>
    </source>
</evidence>
<dbReference type="InterPro" id="IPR014881">
    <property type="entry name" value="NOB1_Zn-bd"/>
</dbReference>
<keyword evidence="6 7" id="KW-0539">Nucleus</keyword>
<evidence type="ECO:0000256" key="3">
    <source>
        <dbReference type="ARBA" id="ARBA00022723"/>
    </source>
</evidence>
<comment type="subcellular location">
    <subcellularLocation>
        <location evidence="7">Nucleus</location>
        <location evidence="7">Nucleolus</location>
    </subcellularLocation>
</comment>
<dbReference type="GO" id="GO:0030688">
    <property type="term" value="C:preribosome, small subunit precursor"/>
    <property type="evidence" value="ECO:0007669"/>
    <property type="project" value="TreeGrafter"/>
</dbReference>
<dbReference type="InterPro" id="IPR036283">
    <property type="entry name" value="NOB1_Zf-like_sf"/>
</dbReference>
<evidence type="ECO:0000259" key="11">
    <source>
        <dbReference type="Pfam" id="PF17146"/>
    </source>
</evidence>
<evidence type="ECO:0000256" key="4">
    <source>
        <dbReference type="ARBA" id="ARBA00022801"/>
    </source>
</evidence>
<feature type="binding site" evidence="8">
    <location>
        <position position="299"/>
    </location>
    <ligand>
        <name>Zn(2+)</name>
        <dbReference type="ChEBI" id="CHEBI:29105"/>
    </ligand>
</feature>
<evidence type="ECO:0000256" key="7">
    <source>
        <dbReference type="PIRNR" id="PIRNR037125"/>
    </source>
</evidence>
<evidence type="ECO:0000313" key="13">
    <source>
        <dbReference type="Proteomes" id="UP001050691"/>
    </source>
</evidence>
<dbReference type="Gene3D" id="6.20.210.10">
    <property type="entry name" value="Nin one binding (NOB1), Zn-ribbon-like"/>
    <property type="match status" value="1"/>
</dbReference>
<comment type="similarity">
    <text evidence="1 7">Belongs to the NOB1 family.</text>
</comment>
<accession>A0AAV5A117</accession>